<protein>
    <submittedName>
        <fullName evidence="2">Uncharacterized protein</fullName>
    </submittedName>
</protein>
<evidence type="ECO:0000256" key="1">
    <source>
        <dbReference type="SAM" id="Phobius"/>
    </source>
</evidence>
<reference evidence="2" key="1">
    <citation type="submission" date="2018-02" db="EMBL/GenBank/DDBJ databases">
        <authorList>
            <person name="Cohen D.B."/>
            <person name="Kent A.D."/>
        </authorList>
    </citation>
    <scope>NUCLEOTIDE SEQUENCE</scope>
</reference>
<evidence type="ECO:0000313" key="2">
    <source>
        <dbReference type="EMBL" id="SPC76375.1"/>
    </source>
</evidence>
<keyword evidence="1" id="KW-0472">Membrane</keyword>
<accession>A0A2N9ENK7</accession>
<name>A0A2N9ENK7_FAGSY</name>
<keyword evidence="1" id="KW-1133">Transmembrane helix</keyword>
<dbReference type="AlphaFoldDB" id="A0A2N9ENK7"/>
<organism evidence="2">
    <name type="scientific">Fagus sylvatica</name>
    <name type="common">Beechnut</name>
    <dbReference type="NCBI Taxonomy" id="28930"/>
    <lineage>
        <taxon>Eukaryota</taxon>
        <taxon>Viridiplantae</taxon>
        <taxon>Streptophyta</taxon>
        <taxon>Embryophyta</taxon>
        <taxon>Tracheophyta</taxon>
        <taxon>Spermatophyta</taxon>
        <taxon>Magnoliopsida</taxon>
        <taxon>eudicotyledons</taxon>
        <taxon>Gunneridae</taxon>
        <taxon>Pentapetalae</taxon>
        <taxon>rosids</taxon>
        <taxon>fabids</taxon>
        <taxon>Fagales</taxon>
        <taxon>Fagaceae</taxon>
        <taxon>Fagus</taxon>
    </lineage>
</organism>
<dbReference type="EMBL" id="OIVN01000215">
    <property type="protein sequence ID" value="SPC76375.1"/>
    <property type="molecule type" value="Genomic_DNA"/>
</dbReference>
<feature type="transmembrane region" description="Helical" evidence="1">
    <location>
        <begin position="72"/>
        <end position="93"/>
    </location>
</feature>
<gene>
    <name evidence="2" type="ORF">FSB_LOCUS4257</name>
</gene>
<keyword evidence="1" id="KW-0812">Transmembrane</keyword>
<sequence>MMWRSKDHRSAGLWWSLLLSGGSLGGHGRLLKSFQSLIVTFVPTGAAVGLLCERSPPRPVDKGNDQLSFHHFLFQLVLIWAAMVDLLVFSAIVSSSPSLAAAGAAADRFVIEFVVDR</sequence>
<proteinExistence type="predicted"/>